<name>A0A7W7CIM7_9PSEU</name>
<comment type="caution">
    <text evidence="2">The sequence shown here is derived from an EMBL/GenBank/DDBJ whole genome shotgun (WGS) entry which is preliminary data.</text>
</comment>
<gene>
    <name evidence="2" type="ORF">HNR67_007943</name>
</gene>
<dbReference type="AlphaFoldDB" id="A0A7W7CIM7"/>
<evidence type="ECO:0000313" key="3">
    <source>
        <dbReference type="Proteomes" id="UP000533598"/>
    </source>
</evidence>
<evidence type="ECO:0000313" key="2">
    <source>
        <dbReference type="EMBL" id="MBB4681825.1"/>
    </source>
</evidence>
<accession>A0A7W7CIM7</accession>
<dbReference type="Proteomes" id="UP000533598">
    <property type="component" value="Unassembled WGS sequence"/>
</dbReference>
<evidence type="ECO:0000256" key="1">
    <source>
        <dbReference type="SAM" id="Phobius"/>
    </source>
</evidence>
<dbReference type="EMBL" id="JACHMH010000001">
    <property type="protein sequence ID" value="MBB4681825.1"/>
    <property type="molecule type" value="Genomic_DNA"/>
</dbReference>
<feature type="transmembrane region" description="Helical" evidence="1">
    <location>
        <begin position="15"/>
        <end position="39"/>
    </location>
</feature>
<protein>
    <submittedName>
        <fullName evidence="2">Uncharacterized protein</fullName>
    </submittedName>
</protein>
<proteinExistence type="predicted"/>
<keyword evidence="1" id="KW-0812">Transmembrane</keyword>
<sequence>MQAVHTLGVLILNGLLAALLAALNHITILVLAVCCIVLARLDIRAARRAAAKVTSRRT</sequence>
<reference evidence="2 3" key="1">
    <citation type="submission" date="2020-08" db="EMBL/GenBank/DDBJ databases">
        <title>Sequencing the genomes of 1000 actinobacteria strains.</title>
        <authorList>
            <person name="Klenk H.-P."/>
        </authorList>
    </citation>
    <scope>NUCLEOTIDE SEQUENCE [LARGE SCALE GENOMIC DNA]</scope>
    <source>
        <strain evidence="2 3">DSM 44230</strain>
    </source>
</reference>
<keyword evidence="1" id="KW-1133">Transmembrane helix</keyword>
<dbReference type="RefSeq" id="WP_185008690.1">
    <property type="nucleotide sequence ID" value="NZ_BAAAUI010000082.1"/>
</dbReference>
<keyword evidence="3" id="KW-1185">Reference proteome</keyword>
<keyword evidence="1" id="KW-0472">Membrane</keyword>
<organism evidence="2 3">
    <name type="scientific">Crossiella cryophila</name>
    <dbReference type="NCBI Taxonomy" id="43355"/>
    <lineage>
        <taxon>Bacteria</taxon>
        <taxon>Bacillati</taxon>
        <taxon>Actinomycetota</taxon>
        <taxon>Actinomycetes</taxon>
        <taxon>Pseudonocardiales</taxon>
        <taxon>Pseudonocardiaceae</taxon>
        <taxon>Crossiella</taxon>
    </lineage>
</organism>